<comment type="caution">
    <text evidence="2">The sequence shown here is derived from an EMBL/GenBank/DDBJ whole genome shotgun (WGS) entry which is preliminary data.</text>
</comment>
<organism evidence="2 3">
    <name type="scientific">Olea europaea subsp. europaea</name>
    <dbReference type="NCBI Taxonomy" id="158383"/>
    <lineage>
        <taxon>Eukaryota</taxon>
        <taxon>Viridiplantae</taxon>
        <taxon>Streptophyta</taxon>
        <taxon>Embryophyta</taxon>
        <taxon>Tracheophyta</taxon>
        <taxon>Spermatophyta</taxon>
        <taxon>Magnoliopsida</taxon>
        <taxon>eudicotyledons</taxon>
        <taxon>Gunneridae</taxon>
        <taxon>Pentapetalae</taxon>
        <taxon>asterids</taxon>
        <taxon>lamiids</taxon>
        <taxon>Lamiales</taxon>
        <taxon>Oleaceae</taxon>
        <taxon>Oleeae</taxon>
        <taxon>Olea</taxon>
    </lineage>
</organism>
<dbReference type="EMBL" id="CACTIH010009043">
    <property type="protein sequence ID" value="CAA3020703.1"/>
    <property type="molecule type" value="Genomic_DNA"/>
</dbReference>
<proteinExistence type="predicted"/>
<feature type="compositionally biased region" description="Basic and acidic residues" evidence="1">
    <location>
        <begin position="139"/>
        <end position="153"/>
    </location>
</feature>
<evidence type="ECO:0000313" key="2">
    <source>
        <dbReference type="EMBL" id="CAA3020703.1"/>
    </source>
</evidence>
<protein>
    <submittedName>
        <fullName evidence="2">Uncharacterized protein</fullName>
    </submittedName>
</protein>
<accession>A0A8S0USB0</accession>
<evidence type="ECO:0000313" key="3">
    <source>
        <dbReference type="Proteomes" id="UP000594638"/>
    </source>
</evidence>
<keyword evidence="3" id="KW-1185">Reference proteome</keyword>
<dbReference type="Gramene" id="OE9A053706T1">
    <property type="protein sequence ID" value="OE9A053706C1"/>
    <property type="gene ID" value="OE9A053706"/>
</dbReference>
<sequence length="159" mass="18199">MTETIRLVFEKFCMARLKEEKHDSYIHVIDNEILLKLERTSDKCSLDATEEKVFLNRGSLQEPHKVMLVKTVHKDNGNQSAFVASNSKQPFDFPGVKCAVPSAFLSTNLECFSSLFRFFFRKIMIVITMGEKINPVNGQKEKGRLERQEHEDVAQDTAG</sequence>
<reference evidence="2 3" key="1">
    <citation type="submission" date="2019-12" db="EMBL/GenBank/DDBJ databases">
        <authorList>
            <person name="Alioto T."/>
            <person name="Alioto T."/>
            <person name="Gomez Garrido J."/>
        </authorList>
    </citation>
    <scope>NUCLEOTIDE SEQUENCE [LARGE SCALE GENOMIC DNA]</scope>
</reference>
<gene>
    <name evidence="2" type="ORF">OLEA9_A053706</name>
</gene>
<dbReference type="Proteomes" id="UP000594638">
    <property type="component" value="Unassembled WGS sequence"/>
</dbReference>
<dbReference type="AlphaFoldDB" id="A0A8S0USB0"/>
<feature type="region of interest" description="Disordered" evidence="1">
    <location>
        <begin position="136"/>
        <end position="159"/>
    </location>
</feature>
<name>A0A8S0USB0_OLEEU</name>
<evidence type="ECO:0000256" key="1">
    <source>
        <dbReference type="SAM" id="MobiDB-lite"/>
    </source>
</evidence>